<dbReference type="SUPFAM" id="SSF69255">
    <property type="entry name" value="gp5 N-terminal domain-like"/>
    <property type="match status" value="1"/>
</dbReference>
<dbReference type="InterPro" id="IPR017847">
    <property type="entry name" value="T6SS_RhsGE_Vgr_subset"/>
</dbReference>
<accession>A0A9X3X6C3</accession>
<reference evidence="2 3" key="1">
    <citation type="submission" date="2021-04" db="EMBL/GenBank/DDBJ databases">
        <title>Genome analysis of Polyangium sp.</title>
        <authorList>
            <person name="Li Y."/>
            <person name="Wang J."/>
        </authorList>
    </citation>
    <scope>NUCLEOTIDE SEQUENCE [LARGE SCALE GENOMIC DNA]</scope>
    <source>
        <strain evidence="2 3">SDU14</strain>
    </source>
</reference>
<name>A0A9X3X6C3_9BACT</name>
<proteinExistence type="predicted"/>
<dbReference type="Pfam" id="PF22178">
    <property type="entry name" value="Gp5_trimer_C"/>
    <property type="match status" value="1"/>
</dbReference>
<organism evidence="2 3">
    <name type="scientific">Polyangium jinanense</name>
    <dbReference type="NCBI Taxonomy" id="2829994"/>
    <lineage>
        <taxon>Bacteria</taxon>
        <taxon>Pseudomonadati</taxon>
        <taxon>Myxococcota</taxon>
        <taxon>Polyangia</taxon>
        <taxon>Polyangiales</taxon>
        <taxon>Polyangiaceae</taxon>
        <taxon>Polyangium</taxon>
    </lineage>
</organism>
<comment type="caution">
    <text evidence="2">The sequence shown here is derived from an EMBL/GenBank/DDBJ whole genome shotgun (WGS) entry which is preliminary data.</text>
</comment>
<dbReference type="InterPro" id="IPR006533">
    <property type="entry name" value="T6SS_Vgr_RhsGE"/>
</dbReference>
<dbReference type="Gene3D" id="2.40.50.230">
    <property type="entry name" value="Gp5 N-terminal domain"/>
    <property type="match status" value="1"/>
</dbReference>
<dbReference type="Pfam" id="PF05954">
    <property type="entry name" value="Phage_GPD"/>
    <property type="match status" value="1"/>
</dbReference>
<dbReference type="NCBIfam" id="TIGR01646">
    <property type="entry name" value="vgr_GE"/>
    <property type="match status" value="1"/>
</dbReference>
<evidence type="ECO:0000313" key="3">
    <source>
        <dbReference type="Proteomes" id="UP001151081"/>
    </source>
</evidence>
<dbReference type="SUPFAM" id="SSF69279">
    <property type="entry name" value="Phage tail proteins"/>
    <property type="match status" value="2"/>
</dbReference>
<dbReference type="Gene3D" id="2.30.110.50">
    <property type="match status" value="1"/>
</dbReference>
<evidence type="ECO:0000313" key="2">
    <source>
        <dbReference type="EMBL" id="MDC3982216.1"/>
    </source>
</evidence>
<dbReference type="NCBIfam" id="TIGR03361">
    <property type="entry name" value="VI_Rhs_Vgr"/>
    <property type="match status" value="1"/>
</dbReference>
<dbReference type="SUPFAM" id="SSF69349">
    <property type="entry name" value="Phage fibre proteins"/>
    <property type="match status" value="1"/>
</dbReference>
<sequence length="731" mass="76764">MAAPFRLSVKGGRDDLPVLSFEGREIIHWQRRFSVLVDATTAESQVVQIDPEEWIGKPATLHLGGTGSSDLERSIAGIVEEVGARGFGYELVIAAATHTLALSRDFRVFVEEDAVAIATKLLEEAGLEVDVRVLRALPKRRQCVQSFETSLDFILRILADEGIALWMSGDPDAENVVLGDHENAPSPLPGGASIRFMADGDAALVGEECVLAARISSARSPEVVSLVDYDEAKPELDQTVQAGSGSSYEHFEYPGGYRDPSVGRELAGIRRSELRSRARVLTGRTSSRRLCVGHVLELTDAPRTSMNGRWLVVELEHRGRSPRNGGLAERTYEAAFRAVPADLAYRPARLGCPGLGGVQTMDITGASGAEIHTDEQSRIKAKFRWDRRSAADDRASAWIRPMQPLLSGGFLLPRAGWEVLAGFMSAPTTTGDTPVELGRLANGSAVPPEAMPDQKVRSCFGSATTPGGGSANVLRTDDTAGNEGFLRNASRDFNDRTENDRVLEVTADDTNEVGANHMVTVGIEDKVVVLGAQTTSIGGNREVTSVGSHNVAAAAESVVIGGLRKFMVGGDYQTKCATLARVVGAAEEVVAIQGINRHVTGASSVSVGGTWAEVGGLSSAQSVLGRSSLVAGGALTVQAKNAVVNASVLTESYASYAGTAGGAITYAWASGRVKVGGALTMKGAGVLFKATSKITIKAGGVTITLTSGAIKVKGKVDGGAASVVTGEQEIG</sequence>
<dbReference type="RefSeq" id="WP_272420641.1">
    <property type="nucleotide sequence ID" value="NZ_JAGTJJ010000007.1"/>
</dbReference>
<keyword evidence="3" id="KW-1185">Reference proteome</keyword>
<dbReference type="Proteomes" id="UP001151081">
    <property type="component" value="Unassembled WGS sequence"/>
</dbReference>
<dbReference type="Gene3D" id="3.55.50.10">
    <property type="entry name" value="Baseplate protein-like domains"/>
    <property type="match status" value="1"/>
</dbReference>
<protein>
    <submittedName>
        <fullName evidence="2">Type VI secretion system tip protein VgrG</fullName>
    </submittedName>
</protein>
<gene>
    <name evidence="2" type="primary">tssI</name>
    <name evidence="2" type="ORF">KEG57_16980</name>
</gene>
<dbReference type="AlphaFoldDB" id="A0A9X3X6C3"/>
<dbReference type="Gene3D" id="4.10.220.110">
    <property type="match status" value="1"/>
</dbReference>
<dbReference type="EMBL" id="JAGTJJ010000007">
    <property type="protein sequence ID" value="MDC3982216.1"/>
    <property type="molecule type" value="Genomic_DNA"/>
</dbReference>
<dbReference type="InterPro" id="IPR054030">
    <property type="entry name" value="Gp5_Vgr_C"/>
</dbReference>
<feature type="domain" description="Gp5/Type VI secretion system Vgr C-terminal trimerisation" evidence="1">
    <location>
        <begin position="458"/>
        <end position="567"/>
    </location>
</feature>
<dbReference type="InterPro" id="IPR037026">
    <property type="entry name" value="Vgr_OB-fold_dom_sf"/>
</dbReference>
<evidence type="ECO:0000259" key="1">
    <source>
        <dbReference type="Pfam" id="PF22178"/>
    </source>
</evidence>